<dbReference type="PANTHER" id="PTHR21137">
    <property type="entry name" value="ODORANT RECEPTOR"/>
    <property type="match status" value="1"/>
</dbReference>
<reference evidence="11 12" key="2">
    <citation type="journal article" date="2010" name="Nucleic Acids Res.">
        <title>BeetleBase in 2010: revisions to provide comprehensive genomic information for Tribolium castaneum.</title>
        <authorList>
            <person name="Kim H.S."/>
            <person name="Murphy T."/>
            <person name="Xia J."/>
            <person name="Caragea D."/>
            <person name="Park Y."/>
            <person name="Beeman R.W."/>
            <person name="Lorenzen M.D."/>
            <person name="Butcher S."/>
            <person name="Manak J.R."/>
            <person name="Brown S.J."/>
        </authorList>
    </citation>
    <scope>GENOME REANNOTATION</scope>
    <source>
        <strain evidence="11 12">Georgia GA2</strain>
    </source>
</reference>
<evidence type="ECO:0000256" key="10">
    <source>
        <dbReference type="RuleBase" id="RU351113"/>
    </source>
</evidence>
<protein>
    <recommendedName>
        <fullName evidence="10">Odorant receptor</fullName>
    </recommendedName>
</protein>
<evidence type="ECO:0000256" key="4">
    <source>
        <dbReference type="ARBA" id="ARBA00022692"/>
    </source>
</evidence>
<keyword evidence="7 10" id="KW-0472">Membrane</keyword>
<evidence type="ECO:0000256" key="2">
    <source>
        <dbReference type="ARBA" id="ARBA00022475"/>
    </source>
</evidence>
<keyword evidence="4 10" id="KW-0812">Transmembrane</keyword>
<dbReference type="Proteomes" id="UP000007266">
    <property type="component" value="Linkage group 4"/>
</dbReference>
<evidence type="ECO:0000256" key="1">
    <source>
        <dbReference type="ARBA" id="ARBA00004651"/>
    </source>
</evidence>
<dbReference type="HOGENOM" id="CLU_059644_0_0_1"/>
<keyword evidence="3 10" id="KW-0716">Sensory transduction</keyword>
<dbReference type="InParanoid" id="D2A270"/>
<evidence type="ECO:0000256" key="9">
    <source>
        <dbReference type="ARBA" id="ARBA00023224"/>
    </source>
</evidence>
<name>D2A270_TRICA</name>
<evidence type="ECO:0000313" key="11">
    <source>
        <dbReference type="EMBL" id="EFA02948.1"/>
    </source>
</evidence>
<reference evidence="11 12" key="1">
    <citation type="journal article" date="2008" name="Nature">
        <title>The genome of the model beetle and pest Tribolium castaneum.</title>
        <authorList>
            <consortium name="Tribolium Genome Sequencing Consortium"/>
            <person name="Richards S."/>
            <person name="Gibbs R.A."/>
            <person name="Weinstock G.M."/>
            <person name="Brown S.J."/>
            <person name="Denell R."/>
            <person name="Beeman R.W."/>
            <person name="Gibbs R."/>
            <person name="Beeman R.W."/>
            <person name="Brown S.J."/>
            <person name="Bucher G."/>
            <person name="Friedrich M."/>
            <person name="Grimmelikhuijzen C.J."/>
            <person name="Klingler M."/>
            <person name="Lorenzen M."/>
            <person name="Richards S."/>
            <person name="Roth S."/>
            <person name="Schroder R."/>
            <person name="Tautz D."/>
            <person name="Zdobnov E.M."/>
            <person name="Muzny D."/>
            <person name="Gibbs R.A."/>
            <person name="Weinstock G.M."/>
            <person name="Attaway T."/>
            <person name="Bell S."/>
            <person name="Buhay C.J."/>
            <person name="Chandrabose M.N."/>
            <person name="Chavez D."/>
            <person name="Clerk-Blankenburg K.P."/>
            <person name="Cree A."/>
            <person name="Dao M."/>
            <person name="Davis C."/>
            <person name="Chacko J."/>
            <person name="Dinh H."/>
            <person name="Dugan-Rocha S."/>
            <person name="Fowler G."/>
            <person name="Garner T.T."/>
            <person name="Garnes J."/>
            <person name="Gnirke A."/>
            <person name="Hawes A."/>
            <person name="Hernandez J."/>
            <person name="Hines S."/>
            <person name="Holder M."/>
            <person name="Hume J."/>
            <person name="Jhangiani S.N."/>
            <person name="Joshi V."/>
            <person name="Khan Z.M."/>
            <person name="Jackson L."/>
            <person name="Kovar C."/>
            <person name="Kowis A."/>
            <person name="Lee S."/>
            <person name="Lewis L.R."/>
            <person name="Margolis J."/>
            <person name="Morgan M."/>
            <person name="Nazareth L.V."/>
            <person name="Nguyen N."/>
            <person name="Okwuonu G."/>
            <person name="Parker D."/>
            <person name="Richards S."/>
            <person name="Ruiz S.J."/>
            <person name="Santibanez J."/>
            <person name="Savard J."/>
            <person name="Scherer S.E."/>
            <person name="Schneider B."/>
            <person name="Sodergren E."/>
            <person name="Tautz D."/>
            <person name="Vattahil S."/>
            <person name="Villasana D."/>
            <person name="White C.S."/>
            <person name="Wright R."/>
            <person name="Park Y."/>
            <person name="Beeman R.W."/>
            <person name="Lord J."/>
            <person name="Oppert B."/>
            <person name="Lorenzen M."/>
            <person name="Brown S."/>
            <person name="Wang L."/>
            <person name="Savard J."/>
            <person name="Tautz D."/>
            <person name="Richards S."/>
            <person name="Weinstock G."/>
            <person name="Gibbs R.A."/>
            <person name="Liu Y."/>
            <person name="Worley K."/>
            <person name="Weinstock G."/>
            <person name="Elsik C.G."/>
            <person name="Reese J.T."/>
            <person name="Elhaik E."/>
            <person name="Landan G."/>
            <person name="Graur D."/>
            <person name="Arensburger P."/>
            <person name="Atkinson P."/>
            <person name="Beeman R.W."/>
            <person name="Beidler J."/>
            <person name="Brown S.J."/>
            <person name="Demuth J.P."/>
            <person name="Drury D.W."/>
            <person name="Du Y.Z."/>
            <person name="Fujiwara H."/>
            <person name="Lorenzen M."/>
            <person name="Maselli V."/>
            <person name="Osanai M."/>
            <person name="Park Y."/>
            <person name="Robertson H.M."/>
            <person name="Tu Z."/>
            <person name="Wang J.J."/>
            <person name="Wang S."/>
            <person name="Richards S."/>
            <person name="Song H."/>
            <person name="Zhang L."/>
            <person name="Sodergren E."/>
            <person name="Werner D."/>
            <person name="Stanke M."/>
            <person name="Morgenstern B."/>
            <person name="Solovyev V."/>
            <person name="Kosarev P."/>
            <person name="Brown G."/>
            <person name="Chen H.C."/>
            <person name="Ermolaeva O."/>
            <person name="Hlavina W."/>
            <person name="Kapustin Y."/>
            <person name="Kiryutin B."/>
            <person name="Kitts P."/>
            <person name="Maglott D."/>
            <person name="Pruitt K."/>
            <person name="Sapojnikov V."/>
            <person name="Souvorov A."/>
            <person name="Mackey A.J."/>
            <person name="Waterhouse R.M."/>
            <person name="Wyder S."/>
            <person name="Zdobnov E.M."/>
            <person name="Zdobnov E.M."/>
            <person name="Wyder S."/>
            <person name="Kriventseva E.V."/>
            <person name="Kadowaki T."/>
            <person name="Bork P."/>
            <person name="Aranda M."/>
            <person name="Bao R."/>
            <person name="Beermann A."/>
            <person name="Berns N."/>
            <person name="Bolognesi R."/>
            <person name="Bonneton F."/>
            <person name="Bopp D."/>
            <person name="Brown S.J."/>
            <person name="Bucher G."/>
            <person name="Butts T."/>
            <person name="Chaumot A."/>
            <person name="Denell R.E."/>
            <person name="Ferrier D.E."/>
            <person name="Friedrich M."/>
            <person name="Gordon C.M."/>
            <person name="Jindra M."/>
            <person name="Klingler M."/>
            <person name="Lan Q."/>
            <person name="Lattorff H.M."/>
            <person name="Laudet V."/>
            <person name="von Levetsow C."/>
            <person name="Liu Z."/>
            <person name="Lutz R."/>
            <person name="Lynch J.A."/>
            <person name="da Fonseca R.N."/>
            <person name="Posnien N."/>
            <person name="Reuter R."/>
            <person name="Roth S."/>
            <person name="Savard J."/>
            <person name="Schinko J.B."/>
            <person name="Schmitt C."/>
            <person name="Schoppmeier M."/>
            <person name="Schroder R."/>
            <person name="Shippy T.D."/>
            <person name="Simonnet F."/>
            <person name="Marques-Souza H."/>
            <person name="Tautz D."/>
            <person name="Tomoyasu Y."/>
            <person name="Trauner J."/>
            <person name="Van der Zee M."/>
            <person name="Vervoort M."/>
            <person name="Wittkopp N."/>
            <person name="Wimmer E.A."/>
            <person name="Yang X."/>
            <person name="Jones A.K."/>
            <person name="Sattelle D.B."/>
            <person name="Ebert P.R."/>
            <person name="Nelson D."/>
            <person name="Scott J.G."/>
            <person name="Beeman R.W."/>
            <person name="Muthukrishnan S."/>
            <person name="Kramer K.J."/>
            <person name="Arakane Y."/>
            <person name="Beeman R.W."/>
            <person name="Zhu Q."/>
            <person name="Hogenkamp D."/>
            <person name="Dixit R."/>
            <person name="Oppert B."/>
            <person name="Jiang H."/>
            <person name="Zou Z."/>
            <person name="Marshall J."/>
            <person name="Elpidina E."/>
            <person name="Vinokurov K."/>
            <person name="Oppert C."/>
            <person name="Zou Z."/>
            <person name="Evans J."/>
            <person name="Lu Z."/>
            <person name="Zhao P."/>
            <person name="Sumathipala N."/>
            <person name="Altincicek B."/>
            <person name="Vilcinskas A."/>
            <person name="Williams M."/>
            <person name="Hultmark D."/>
            <person name="Hetru C."/>
            <person name="Jiang H."/>
            <person name="Grimmelikhuijzen C.J."/>
            <person name="Hauser F."/>
            <person name="Cazzamali G."/>
            <person name="Williamson M."/>
            <person name="Park Y."/>
            <person name="Li B."/>
            <person name="Tanaka Y."/>
            <person name="Predel R."/>
            <person name="Neupert S."/>
            <person name="Schachtner J."/>
            <person name="Verleyen P."/>
            <person name="Raible F."/>
            <person name="Bork P."/>
            <person name="Friedrich M."/>
            <person name="Walden K.K."/>
            <person name="Robertson H.M."/>
            <person name="Angeli S."/>
            <person name="Foret S."/>
            <person name="Bucher G."/>
            <person name="Schuetz S."/>
            <person name="Maleszka R."/>
            <person name="Wimmer E.A."/>
            <person name="Beeman R.W."/>
            <person name="Lorenzen M."/>
            <person name="Tomoyasu Y."/>
            <person name="Miller S.C."/>
            <person name="Grossmann D."/>
            <person name="Bucher G."/>
        </authorList>
    </citation>
    <scope>NUCLEOTIDE SEQUENCE [LARGE SCALE GENOMIC DNA]</scope>
    <source>
        <strain evidence="11 12">Georgia GA2</strain>
    </source>
</reference>
<dbReference type="PhylomeDB" id="D2A270"/>
<dbReference type="GO" id="GO:0004984">
    <property type="term" value="F:olfactory receptor activity"/>
    <property type="evidence" value="ECO:0000318"/>
    <property type="project" value="GO_Central"/>
</dbReference>
<evidence type="ECO:0000313" key="12">
    <source>
        <dbReference type="Proteomes" id="UP000007266"/>
    </source>
</evidence>
<dbReference type="PANTHER" id="PTHR21137:SF35">
    <property type="entry name" value="ODORANT RECEPTOR 19A-RELATED"/>
    <property type="match status" value="1"/>
</dbReference>
<dbReference type="EMBL" id="KQ971338">
    <property type="protein sequence ID" value="EFA02948.1"/>
    <property type="molecule type" value="Genomic_DNA"/>
</dbReference>
<dbReference type="GO" id="GO:0050911">
    <property type="term" value="P:detection of chemical stimulus involved in sensory perception of smell"/>
    <property type="evidence" value="ECO:0000318"/>
    <property type="project" value="GO_Central"/>
</dbReference>
<keyword evidence="6 10" id="KW-1133">Transmembrane helix</keyword>
<evidence type="ECO:0000256" key="5">
    <source>
        <dbReference type="ARBA" id="ARBA00022725"/>
    </source>
</evidence>
<keyword evidence="12" id="KW-1185">Reference proteome</keyword>
<sequence length="381" mass="44473">MSGKTKRTTTTRKINLANPYSSLKKVFIDFAYSKIMMFYTKATLAFHVLSLLLELYYVATNFSVDLICRYGCMICLMTYVVTAKVVGIMFSKPFKLLEKQCLFVFWKTYNSGPTTQRLILDDSLKMNRKLYLALMFYLLLAIVLLPVWGDLNEIFIFNQVYETYFKFWAPVLYYFYISTFLWCCYYSFHLPGSIFYLTLHLDLQIRLINDKITEIDQNFCQNEISETLRMCISHHIALKSWMSKLAKLVDAVMPVFVLLGALSTVAVSFFVLNTLENTSLILKIRLTTLTVCNVFIVSTFAELGQIFSNQNNTVFEHLMNCPWYLWNITNRKTLLMFMLNCMKPKTFSWGGITLDYRFALTILKTSFSYALVLYQLRGETN</sequence>
<gene>
    <name evidence="11" type="primary">Or164</name>
    <name evidence="11" type="ORF">TcasGA2_TC030351</name>
</gene>
<dbReference type="Pfam" id="PF02949">
    <property type="entry name" value="7tm_6"/>
    <property type="match status" value="1"/>
</dbReference>
<dbReference type="GO" id="GO:0007165">
    <property type="term" value="P:signal transduction"/>
    <property type="evidence" value="ECO:0007669"/>
    <property type="project" value="UniProtKB-KW"/>
</dbReference>
<dbReference type="AlphaFoldDB" id="D2A270"/>
<comment type="similarity">
    <text evidence="10">Belongs to the insect chemoreceptor superfamily. Heteromeric odorant receptor channel (TC 1.A.69) family.</text>
</comment>
<keyword evidence="8 10" id="KW-0675">Receptor</keyword>
<organism evidence="11 12">
    <name type="scientific">Tribolium castaneum</name>
    <name type="common">Red flour beetle</name>
    <dbReference type="NCBI Taxonomy" id="7070"/>
    <lineage>
        <taxon>Eukaryota</taxon>
        <taxon>Metazoa</taxon>
        <taxon>Ecdysozoa</taxon>
        <taxon>Arthropoda</taxon>
        <taxon>Hexapoda</taxon>
        <taxon>Insecta</taxon>
        <taxon>Pterygota</taxon>
        <taxon>Neoptera</taxon>
        <taxon>Endopterygota</taxon>
        <taxon>Coleoptera</taxon>
        <taxon>Polyphaga</taxon>
        <taxon>Cucujiformia</taxon>
        <taxon>Tenebrionidae</taxon>
        <taxon>Tenebrionidae incertae sedis</taxon>
        <taxon>Tribolium</taxon>
    </lineage>
</organism>
<keyword evidence="5 10" id="KW-0552">Olfaction</keyword>
<dbReference type="GO" id="GO:0005886">
    <property type="term" value="C:plasma membrane"/>
    <property type="evidence" value="ECO:0000318"/>
    <property type="project" value="GO_Central"/>
</dbReference>
<comment type="caution">
    <text evidence="10">Lacks conserved residue(s) required for the propagation of feature annotation.</text>
</comment>
<feature type="transmembrane region" description="Helical" evidence="10">
    <location>
        <begin position="38"/>
        <end position="58"/>
    </location>
</feature>
<evidence type="ECO:0000256" key="7">
    <source>
        <dbReference type="ARBA" id="ARBA00023136"/>
    </source>
</evidence>
<keyword evidence="2" id="KW-1003">Cell membrane</keyword>
<keyword evidence="9 10" id="KW-0807">Transducer</keyword>
<feature type="transmembrane region" description="Helical" evidence="10">
    <location>
        <begin position="70"/>
        <end position="90"/>
    </location>
</feature>
<dbReference type="GO" id="GO:0005549">
    <property type="term" value="F:odorant binding"/>
    <property type="evidence" value="ECO:0007669"/>
    <property type="project" value="InterPro"/>
</dbReference>
<feature type="transmembrane region" description="Helical" evidence="10">
    <location>
        <begin position="130"/>
        <end position="148"/>
    </location>
</feature>
<dbReference type="InterPro" id="IPR004117">
    <property type="entry name" value="7tm6_olfct_rcpt"/>
</dbReference>
<feature type="transmembrane region" description="Helical" evidence="10">
    <location>
        <begin position="284"/>
        <end position="303"/>
    </location>
</feature>
<evidence type="ECO:0000256" key="6">
    <source>
        <dbReference type="ARBA" id="ARBA00022989"/>
    </source>
</evidence>
<evidence type="ECO:0000256" key="3">
    <source>
        <dbReference type="ARBA" id="ARBA00022606"/>
    </source>
</evidence>
<comment type="subcellular location">
    <subcellularLocation>
        <location evidence="1 10">Cell membrane</location>
        <topology evidence="1 10">Multi-pass membrane protein</topology>
    </subcellularLocation>
</comment>
<evidence type="ECO:0000256" key="8">
    <source>
        <dbReference type="ARBA" id="ARBA00023170"/>
    </source>
</evidence>
<feature type="transmembrane region" description="Helical" evidence="10">
    <location>
        <begin position="248"/>
        <end position="272"/>
    </location>
</feature>
<proteinExistence type="inferred from homology"/>
<accession>D2A270</accession>
<feature type="transmembrane region" description="Helical" evidence="10">
    <location>
        <begin position="168"/>
        <end position="188"/>
    </location>
</feature>